<dbReference type="PANTHER" id="PTHR12302:SF26">
    <property type="entry name" value="BLR1266 PROTEIN"/>
    <property type="match status" value="1"/>
</dbReference>
<keyword evidence="2" id="KW-0732">Signal</keyword>
<dbReference type="GO" id="GO:0004518">
    <property type="term" value="F:nuclease activity"/>
    <property type="evidence" value="ECO:0007669"/>
    <property type="project" value="InterPro"/>
</dbReference>
<dbReference type="AlphaFoldDB" id="A0A944H930"/>
<proteinExistence type="predicted"/>
<feature type="region of interest" description="Disordered" evidence="1">
    <location>
        <begin position="131"/>
        <end position="168"/>
    </location>
</feature>
<dbReference type="Pfam" id="PF00565">
    <property type="entry name" value="SNase"/>
    <property type="match status" value="1"/>
</dbReference>
<evidence type="ECO:0000256" key="1">
    <source>
        <dbReference type="SAM" id="MobiDB-lite"/>
    </source>
</evidence>
<gene>
    <name evidence="4" type="ORF">I8J34_17485</name>
</gene>
<feature type="signal peptide" evidence="2">
    <location>
        <begin position="1"/>
        <end position="22"/>
    </location>
</feature>
<dbReference type="Gene3D" id="2.40.50.90">
    <property type="match status" value="1"/>
</dbReference>
<comment type="caution">
    <text evidence="4">The sequence shown here is derived from an EMBL/GenBank/DDBJ whole genome shotgun (WGS) entry which is preliminary data.</text>
</comment>
<evidence type="ECO:0000259" key="3">
    <source>
        <dbReference type="PROSITE" id="PS50830"/>
    </source>
</evidence>
<feature type="domain" description="TNase-like" evidence="3">
    <location>
        <begin position="28"/>
        <end position="155"/>
    </location>
</feature>
<dbReference type="InterPro" id="IPR035437">
    <property type="entry name" value="SNase_OB-fold_sf"/>
</dbReference>
<sequence>MNWLRNRIFLAILVGAAPWAYAQNTPTGTYTGKVVSIADGDTVTVLDGAHTQHKVRLAGIDAPERKQPFGKVARQHLASAVFGKTVTIEWNKIDRYRREIGIIRLNGADINLALVDAGLAWHYKFYEREQSPEDRHSYSTAEQRARAARRGLWSDNNPSPPWEFRRRK</sequence>
<evidence type="ECO:0000313" key="4">
    <source>
        <dbReference type="EMBL" id="MBT0962978.1"/>
    </source>
</evidence>
<organism evidence="4 5">
    <name type="scientific">Denitromonas iodatirespirans</name>
    <dbReference type="NCBI Taxonomy" id="2795389"/>
    <lineage>
        <taxon>Bacteria</taxon>
        <taxon>Pseudomonadati</taxon>
        <taxon>Pseudomonadota</taxon>
        <taxon>Betaproteobacteria</taxon>
        <taxon>Rhodocyclales</taxon>
        <taxon>Zoogloeaceae</taxon>
        <taxon>Denitromonas</taxon>
    </lineage>
</organism>
<dbReference type="GO" id="GO:0003676">
    <property type="term" value="F:nucleic acid binding"/>
    <property type="evidence" value="ECO:0007669"/>
    <property type="project" value="InterPro"/>
</dbReference>
<dbReference type="PROSITE" id="PS50830">
    <property type="entry name" value="TNASE_3"/>
    <property type="match status" value="1"/>
</dbReference>
<dbReference type="EMBL" id="JAEKFT010000023">
    <property type="protein sequence ID" value="MBT0962978.1"/>
    <property type="molecule type" value="Genomic_DNA"/>
</dbReference>
<accession>A0A944H930</accession>
<dbReference type="SMART" id="SM00318">
    <property type="entry name" value="SNc"/>
    <property type="match status" value="1"/>
</dbReference>
<keyword evidence="4" id="KW-0614">Plasmid</keyword>
<evidence type="ECO:0000313" key="5">
    <source>
        <dbReference type="Proteomes" id="UP000694660"/>
    </source>
</evidence>
<dbReference type="Proteomes" id="UP000694660">
    <property type="component" value="Unassembled WGS sequence"/>
</dbReference>
<dbReference type="PROSITE" id="PS01123">
    <property type="entry name" value="TNASE_1"/>
    <property type="match status" value="1"/>
</dbReference>
<evidence type="ECO:0000256" key="2">
    <source>
        <dbReference type="SAM" id="SignalP"/>
    </source>
</evidence>
<name>A0A944H930_DENI1</name>
<feature type="chain" id="PRO_5037290602" evidence="2">
    <location>
        <begin position="23"/>
        <end position="168"/>
    </location>
</feature>
<dbReference type="RefSeq" id="WP_214362952.1">
    <property type="nucleotide sequence ID" value="NZ_JAEKFT010000023.1"/>
</dbReference>
<keyword evidence="5" id="KW-1185">Reference proteome</keyword>
<dbReference type="SUPFAM" id="SSF50199">
    <property type="entry name" value="Staphylococcal nuclease"/>
    <property type="match status" value="1"/>
</dbReference>
<dbReference type="InterPro" id="IPR002071">
    <property type="entry name" value="Thermonucl_AS"/>
</dbReference>
<dbReference type="PANTHER" id="PTHR12302">
    <property type="entry name" value="EBNA2 BINDING PROTEIN P100"/>
    <property type="match status" value="1"/>
</dbReference>
<reference evidence="5" key="1">
    <citation type="journal article" date="2022" name="ISME J.">
        <title>Genetic and phylogenetic analysis of dissimilatory iodate-reducing bacteria identifies potential niches across the world's oceans.</title>
        <authorList>
            <person name="Reyes-Umana V."/>
            <person name="Henning Z."/>
            <person name="Lee K."/>
            <person name="Barnum T.P."/>
            <person name="Coates J.D."/>
        </authorList>
    </citation>
    <scope>NUCLEOTIDE SEQUENCE [LARGE SCALE GENOMIC DNA]</scope>
    <source>
        <strain evidence="5">IR12</strain>
    </source>
</reference>
<protein>
    <submittedName>
        <fullName evidence="4">Thermonuclease family protein</fullName>
    </submittedName>
</protein>
<dbReference type="InterPro" id="IPR016071">
    <property type="entry name" value="Staphylococal_nuclease_OB-fold"/>
</dbReference>
<geneLocation type="plasmid" evidence="4">
    <name>unnamed1</name>
</geneLocation>